<gene>
    <name evidence="10" type="ORF">H2200_010702</name>
</gene>
<evidence type="ECO:0000259" key="9">
    <source>
        <dbReference type="PROSITE" id="PS51405"/>
    </source>
</evidence>
<dbReference type="Pfam" id="PF01328">
    <property type="entry name" value="Peroxidase_2"/>
    <property type="match status" value="1"/>
</dbReference>
<dbReference type="PANTHER" id="PTHR33577">
    <property type="entry name" value="STERIGMATOCYSTIN BIOSYNTHESIS PEROXIDASE STCC-RELATED"/>
    <property type="match status" value="1"/>
</dbReference>
<feature type="domain" description="Heme haloperoxidase family profile" evidence="9">
    <location>
        <begin position="13"/>
        <end position="260"/>
    </location>
</feature>
<dbReference type="EMBL" id="JAPDRK010000018">
    <property type="protein sequence ID" value="KAJ9604589.1"/>
    <property type="molecule type" value="Genomic_DNA"/>
</dbReference>
<keyword evidence="11" id="KW-1185">Reference proteome</keyword>
<keyword evidence="4" id="KW-0479">Metal-binding</keyword>
<protein>
    <recommendedName>
        <fullName evidence="9">Heme haloperoxidase family profile domain-containing protein</fullName>
    </recommendedName>
</protein>
<comment type="similarity">
    <text evidence="7">Belongs to the chloroperoxidase family.</text>
</comment>
<evidence type="ECO:0000256" key="5">
    <source>
        <dbReference type="ARBA" id="ARBA00023002"/>
    </source>
</evidence>
<evidence type="ECO:0000256" key="3">
    <source>
        <dbReference type="ARBA" id="ARBA00022617"/>
    </source>
</evidence>
<dbReference type="PANTHER" id="PTHR33577:SF9">
    <property type="entry name" value="PEROXIDASE STCC"/>
    <property type="match status" value="1"/>
</dbReference>
<evidence type="ECO:0000256" key="2">
    <source>
        <dbReference type="ARBA" id="ARBA00022559"/>
    </source>
</evidence>
<dbReference type="InterPro" id="IPR036851">
    <property type="entry name" value="Chloroperoxidase-like_sf"/>
</dbReference>
<organism evidence="10 11">
    <name type="scientific">Cladophialophora chaetospira</name>
    <dbReference type="NCBI Taxonomy" id="386627"/>
    <lineage>
        <taxon>Eukaryota</taxon>
        <taxon>Fungi</taxon>
        <taxon>Dikarya</taxon>
        <taxon>Ascomycota</taxon>
        <taxon>Pezizomycotina</taxon>
        <taxon>Eurotiomycetes</taxon>
        <taxon>Chaetothyriomycetidae</taxon>
        <taxon>Chaetothyriales</taxon>
        <taxon>Herpotrichiellaceae</taxon>
        <taxon>Cladophialophora</taxon>
    </lineage>
</organism>
<dbReference type="AlphaFoldDB" id="A0AA38X0L6"/>
<dbReference type="PROSITE" id="PS51405">
    <property type="entry name" value="HEME_HALOPEROXIDASE"/>
    <property type="match status" value="1"/>
</dbReference>
<dbReference type="SUPFAM" id="SSF47571">
    <property type="entry name" value="Cloroperoxidase"/>
    <property type="match status" value="1"/>
</dbReference>
<feature type="region of interest" description="Disordered" evidence="8">
    <location>
        <begin position="1"/>
        <end position="26"/>
    </location>
</feature>
<evidence type="ECO:0000256" key="8">
    <source>
        <dbReference type="SAM" id="MobiDB-lite"/>
    </source>
</evidence>
<keyword evidence="6" id="KW-0408">Iron</keyword>
<evidence type="ECO:0000313" key="10">
    <source>
        <dbReference type="EMBL" id="KAJ9604589.1"/>
    </source>
</evidence>
<dbReference type="Proteomes" id="UP001172673">
    <property type="component" value="Unassembled WGS sequence"/>
</dbReference>
<comment type="caution">
    <text evidence="10">The sequence shown here is derived from an EMBL/GenBank/DDBJ whole genome shotgun (WGS) entry which is preliminary data.</text>
</comment>
<evidence type="ECO:0000256" key="6">
    <source>
        <dbReference type="ARBA" id="ARBA00023004"/>
    </source>
</evidence>
<keyword evidence="5" id="KW-0560">Oxidoreductase</keyword>
<dbReference type="InterPro" id="IPR000028">
    <property type="entry name" value="Chloroperoxidase"/>
</dbReference>
<dbReference type="Gene3D" id="1.10.489.10">
    <property type="entry name" value="Chloroperoxidase-like"/>
    <property type="match status" value="1"/>
</dbReference>
<evidence type="ECO:0000256" key="7">
    <source>
        <dbReference type="ARBA" id="ARBA00025795"/>
    </source>
</evidence>
<accession>A0AA38X0L6</accession>
<evidence type="ECO:0000256" key="4">
    <source>
        <dbReference type="ARBA" id="ARBA00022723"/>
    </source>
</evidence>
<dbReference type="GO" id="GO:0046872">
    <property type="term" value="F:metal ion binding"/>
    <property type="evidence" value="ECO:0007669"/>
    <property type="project" value="UniProtKB-KW"/>
</dbReference>
<reference evidence="10" key="1">
    <citation type="submission" date="2022-10" db="EMBL/GenBank/DDBJ databases">
        <title>Culturing micro-colonial fungi from biological soil crusts in the Mojave desert and describing Neophaeococcomyces mojavensis, and introducing the new genera and species Taxawa tesnikishii.</title>
        <authorList>
            <person name="Kurbessoian T."/>
            <person name="Stajich J.E."/>
        </authorList>
    </citation>
    <scope>NUCLEOTIDE SEQUENCE</scope>
    <source>
        <strain evidence="10">TK_41</strain>
    </source>
</reference>
<keyword evidence="2" id="KW-0575">Peroxidase</keyword>
<evidence type="ECO:0000313" key="11">
    <source>
        <dbReference type="Proteomes" id="UP001172673"/>
    </source>
</evidence>
<sequence length="273" mass="30661">MGDVTTPLPLNLQRGTYAPSGPNDKRTPCPVINSLANHGYINRTGRNIHASQLQAAINEVGLSRALGALLTNSIFNEQQDSKAVSMQKKPSLLARIWAIIRNPWIVMARFGMRRRDQVDSQGRKVLDLDQFAIPGIVEHDVSLSRCDHQQKEGNLVLQQDLVEDLLASSTDGKVLTVEDLAAFRKRRIQRQLDDNPGLKYGPQEHKTGCSELGLILGVFGNGKSIPCEYARALFKEERLPVKEGWRKHWLWTFGFLELFRSTKQVQTAIGIRL</sequence>
<comment type="cofactor">
    <cofactor evidence="1">
        <name>heme b</name>
        <dbReference type="ChEBI" id="CHEBI:60344"/>
    </cofactor>
</comment>
<proteinExistence type="inferred from homology"/>
<name>A0AA38X0L6_9EURO</name>
<keyword evidence="3" id="KW-0349">Heme</keyword>
<dbReference type="GO" id="GO:0004601">
    <property type="term" value="F:peroxidase activity"/>
    <property type="evidence" value="ECO:0007669"/>
    <property type="project" value="UniProtKB-KW"/>
</dbReference>
<evidence type="ECO:0000256" key="1">
    <source>
        <dbReference type="ARBA" id="ARBA00001970"/>
    </source>
</evidence>